<dbReference type="Proteomes" id="UP000479710">
    <property type="component" value="Unassembled WGS sequence"/>
</dbReference>
<evidence type="ECO:0000256" key="2">
    <source>
        <dbReference type="SAM" id="SignalP"/>
    </source>
</evidence>
<evidence type="ECO:0000256" key="1">
    <source>
        <dbReference type="SAM" id="MobiDB-lite"/>
    </source>
</evidence>
<evidence type="ECO:0000313" key="4">
    <source>
        <dbReference type="Proteomes" id="UP000479710"/>
    </source>
</evidence>
<evidence type="ECO:0008006" key="5">
    <source>
        <dbReference type="Google" id="ProtNLM"/>
    </source>
</evidence>
<evidence type="ECO:0000313" key="3">
    <source>
        <dbReference type="EMBL" id="KAF0919653.1"/>
    </source>
</evidence>
<feature type="chain" id="PRO_5026248799" description="Secreted protein" evidence="2">
    <location>
        <begin position="19"/>
        <end position="88"/>
    </location>
</feature>
<feature type="region of interest" description="Disordered" evidence="1">
    <location>
        <begin position="37"/>
        <end position="57"/>
    </location>
</feature>
<accession>A0A6G1E6T3</accession>
<dbReference type="EMBL" id="SPHZ02000005">
    <property type="protein sequence ID" value="KAF0919653.1"/>
    <property type="molecule type" value="Genomic_DNA"/>
</dbReference>
<dbReference type="AlphaFoldDB" id="A0A6G1E6T3"/>
<gene>
    <name evidence="3" type="ORF">E2562_030906</name>
</gene>
<reference evidence="3 4" key="1">
    <citation type="submission" date="2019-11" db="EMBL/GenBank/DDBJ databases">
        <title>Whole genome sequence of Oryza granulata.</title>
        <authorList>
            <person name="Li W."/>
        </authorList>
    </citation>
    <scope>NUCLEOTIDE SEQUENCE [LARGE SCALE GENOMIC DNA]</scope>
    <source>
        <strain evidence="4">cv. Menghai</strain>
        <tissue evidence="3">Leaf</tissue>
    </source>
</reference>
<keyword evidence="4" id="KW-1185">Reference proteome</keyword>
<sequence length="88" mass="9527">MALGCLMWMATVTGRCSCGRSGEGMCWDGGAGEGNSISNSLRGSDAQEELTAASRRSSHAAALEMELRARAQRHREWSSRRWRGGAHT</sequence>
<keyword evidence="2" id="KW-0732">Signal</keyword>
<name>A0A6G1E6T3_9ORYZ</name>
<comment type="caution">
    <text evidence="3">The sequence shown here is derived from an EMBL/GenBank/DDBJ whole genome shotgun (WGS) entry which is preliminary data.</text>
</comment>
<proteinExistence type="predicted"/>
<organism evidence="3 4">
    <name type="scientific">Oryza meyeriana var. granulata</name>
    <dbReference type="NCBI Taxonomy" id="110450"/>
    <lineage>
        <taxon>Eukaryota</taxon>
        <taxon>Viridiplantae</taxon>
        <taxon>Streptophyta</taxon>
        <taxon>Embryophyta</taxon>
        <taxon>Tracheophyta</taxon>
        <taxon>Spermatophyta</taxon>
        <taxon>Magnoliopsida</taxon>
        <taxon>Liliopsida</taxon>
        <taxon>Poales</taxon>
        <taxon>Poaceae</taxon>
        <taxon>BOP clade</taxon>
        <taxon>Oryzoideae</taxon>
        <taxon>Oryzeae</taxon>
        <taxon>Oryzinae</taxon>
        <taxon>Oryza</taxon>
        <taxon>Oryza meyeriana</taxon>
    </lineage>
</organism>
<feature type="signal peptide" evidence="2">
    <location>
        <begin position="1"/>
        <end position="18"/>
    </location>
</feature>
<protein>
    <recommendedName>
        <fullName evidence="5">Secreted protein</fullName>
    </recommendedName>
</protein>